<dbReference type="InterPro" id="IPR036396">
    <property type="entry name" value="Cyt_P450_sf"/>
</dbReference>
<dbReference type="InParanoid" id="F6I5A9"/>
<dbReference type="Proteomes" id="UP000009183">
    <property type="component" value="Chromosome 15"/>
</dbReference>
<dbReference type="InterPro" id="IPR001128">
    <property type="entry name" value="Cyt_P450"/>
</dbReference>
<dbReference type="GO" id="GO:0005506">
    <property type="term" value="F:iron ion binding"/>
    <property type="evidence" value="ECO:0007669"/>
    <property type="project" value="InterPro"/>
</dbReference>
<dbReference type="GO" id="GO:0020037">
    <property type="term" value="F:heme binding"/>
    <property type="evidence" value="ECO:0007669"/>
    <property type="project" value="InterPro"/>
</dbReference>
<keyword evidence="3" id="KW-0408">Iron</keyword>
<evidence type="ECO:0000256" key="2">
    <source>
        <dbReference type="ARBA" id="ARBA00022723"/>
    </source>
</evidence>
<organism evidence="4 5">
    <name type="scientific">Vitis vinifera</name>
    <name type="common">Grape</name>
    <dbReference type="NCBI Taxonomy" id="29760"/>
    <lineage>
        <taxon>Eukaryota</taxon>
        <taxon>Viridiplantae</taxon>
        <taxon>Streptophyta</taxon>
        <taxon>Embryophyta</taxon>
        <taxon>Tracheophyta</taxon>
        <taxon>Spermatophyta</taxon>
        <taxon>Magnoliopsida</taxon>
        <taxon>eudicotyledons</taxon>
        <taxon>Gunneridae</taxon>
        <taxon>Pentapetalae</taxon>
        <taxon>rosids</taxon>
        <taxon>Vitales</taxon>
        <taxon>Vitaceae</taxon>
        <taxon>Viteae</taxon>
        <taxon>Vitis</taxon>
    </lineage>
</organism>
<reference evidence="5" key="1">
    <citation type="journal article" date="2007" name="Nature">
        <title>The grapevine genome sequence suggests ancestral hexaploidization in major angiosperm phyla.</title>
        <authorList>
            <consortium name="The French-Italian Public Consortium for Grapevine Genome Characterization."/>
            <person name="Jaillon O."/>
            <person name="Aury J.-M."/>
            <person name="Noel B."/>
            <person name="Policriti A."/>
            <person name="Clepet C."/>
            <person name="Casagrande A."/>
            <person name="Choisne N."/>
            <person name="Aubourg S."/>
            <person name="Vitulo N."/>
            <person name="Jubin C."/>
            <person name="Vezzi A."/>
            <person name="Legeai F."/>
            <person name="Hugueney P."/>
            <person name="Dasilva C."/>
            <person name="Horner D."/>
            <person name="Mica E."/>
            <person name="Jublot D."/>
            <person name="Poulain J."/>
            <person name="Bruyere C."/>
            <person name="Billault A."/>
            <person name="Segurens B."/>
            <person name="Gouyvenoux M."/>
            <person name="Ugarte E."/>
            <person name="Cattonaro F."/>
            <person name="Anthouard V."/>
            <person name="Vico V."/>
            <person name="Del Fabbro C."/>
            <person name="Alaux M."/>
            <person name="Di Gaspero G."/>
            <person name="Dumas V."/>
            <person name="Felice N."/>
            <person name="Paillard S."/>
            <person name="Juman I."/>
            <person name="Moroldo M."/>
            <person name="Scalabrin S."/>
            <person name="Canaguier A."/>
            <person name="Le Clainche I."/>
            <person name="Malacrida G."/>
            <person name="Durand E."/>
            <person name="Pesole G."/>
            <person name="Laucou V."/>
            <person name="Chatelet P."/>
            <person name="Merdinoglu D."/>
            <person name="Delledonne M."/>
            <person name="Pezzotti M."/>
            <person name="Lecharny A."/>
            <person name="Scarpelli C."/>
            <person name="Artiguenave F."/>
            <person name="Pe M.E."/>
            <person name="Valle G."/>
            <person name="Morgante M."/>
            <person name="Caboche M."/>
            <person name="Adam-Blondon A.-F."/>
            <person name="Weissenbach J."/>
            <person name="Quetier F."/>
            <person name="Wincker P."/>
        </authorList>
    </citation>
    <scope>NUCLEOTIDE SEQUENCE [LARGE SCALE GENOMIC DNA]</scope>
    <source>
        <strain evidence="5">cv. Pinot noir / PN40024</strain>
    </source>
</reference>
<dbReference type="SUPFAM" id="SSF48264">
    <property type="entry name" value="Cytochrome P450"/>
    <property type="match status" value="2"/>
</dbReference>
<dbReference type="GO" id="GO:0004497">
    <property type="term" value="F:monooxygenase activity"/>
    <property type="evidence" value="ECO:0007669"/>
    <property type="project" value="InterPro"/>
</dbReference>
<dbReference type="Gene3D" id="1.10.630.10">
    <property type="entry name" value="Cytochrome P450"/>
    <property type="match status" value="2"/>
</dbReference>
<dbReference type="HOGENOM" id="CLU_1527870_0_0_1"/>
<dbReference type="PANTHER" id="PTHR24286:SF53">
    <property type="entry name" value="BETA-AMYRIN 28-OXIDASE-LIKE"/>
    <property type="match status" value="1"/>
</dbReference>
<dbReference type="EMBL" id="FN596748">
    <property type="protein sequence ID" value="CCB62127.1"/>
    <property type="molecule type" value="Genomic_DNA"/>
</dbReference>
<sequence>MENLSRQSRQVILPIRRYKSATARLPLGNQGWPIIGETLAFALGKKSGNPTRFIKERMMKYSPNVFQTSLVGEKVVVFCGPTRNKFLFSNHNYKLVATWKSRSMEKILVEILSPKVEPRGLRSYTYWSVHTTNRNPKYFLDPEKFDPSRFGGKGPAPYTFVPFGGGPRLCPRKEYS</sequence>
<keyword evidence="2" id="KW-0479">Metal-binding</keyword>
<evidence type="ECO:0000313" key="4">
    <source>
        <dbReference type="EMBL" id="CCB62127.1"/>
    </source>
</evidence>
<gene>
    <name evidence="4" type="ordered locus">VIT_15s0024g01850</name>
</gene>
<evidence type="ECO:0008006" key="6">
    <source>
        <dbReference type="Google" id="ProtNLM"/>
    </source>
</evidence>
<dbReference type="PANTHER" id="PTHR24286">
    <property type="entry name" value="CYTOCHROME P450 26"/>
    <property type="match status" value="1"/>
</dbReference>
<dbReference type="STRING" id="29760.F6I5A9"/>
<name>F6I5A9_VITVI</name>
<evidence type="ECO:0000256" key="1">
    <source>
        <dbReference type="ARBA" id="ARBA00010617"/>
    </source>
</evidence>
<dbReference type="PaxDb" id="29760-VIT_15s0024g01850.t01"/>
<evidence type="ECO:0000313" key="5">
    <source>
        <dbReference type="Proteomes" id="UP000009183"/>
    </source>
</evidence>
<comment type="similarity">
    <text evidence="1">Belongs to the cytochrome P450 family.</text>
</comment>
<evidence type="ECO:0000256" key="3">
    <source>
        <dbReference type="ARBA" id="ARBA00023004"/>
    </source>
</evidence>
<dbReference type="eggNOG" id="KOG0157">
    <property type="taxonomic scope" value="Eukaryota"/>
</dbReference>
<dbReference type="GO" id="GO:0016705">
    <property type="term" value="F:oxidoreductase activity, acting on paired donors, with incorporation or reduction of molecular oxygen"/>
    <property type="evidence" value="ECO:0007669"/>
    <property type="project" value="InterPro"/>
</dbReference>
<keyword evidence="5" id="KW-1185">Reference proteome</keyword>
<dbReference type="AlphaFoldDB" id="F6I5A9"/>
<protein>
    <recommendedName>
        <fullName evidence="6">Beta-amyrin 28-oxidase</fullName>
    </recommendedName>
</protein>
<dbReference type="Pfam" id="PF00067">
    <property type="entry name" value="p450"/>
    <property type="match status" value="1"/>
</dbReference>
<proteinExistence type="inferred from homology"/>
<accession>F6I5A9</accession>